<keyword evidence="6 11" id="KW-0378">Hydrolase</keyword>
<dbReference type="eggNOG" id="COG0750">
    <property type="taxonomic scope" value="Bacteria"/>
</dbReference>
<keyword evidence="10 11" id="KW-0472">Membrane</keyword>
<dbReference type="GO" id="GO:0004222">
    <property type="term" value="F:metalloendopeptidase activity"/>
    <property type="evidence" value="ECO:0007669"/>
    <property type="project" value="InterPro"/>
</dbReference>
<dbReference type="PANTHER" id="PTHR42837">
    <property type="entry name" value="REGULATOR OF SIGMA-E PROTEASE RSEP"/>
    <property type="match status" value="1"/>
</dbReference>
<feature type="transmembrane region" description="Helical" evidence="11">
    <location>
        <begin position="236"/>
        <end position="255"/>
    </location>
</feature>
<organism evidence="13 14">
    <name type="scientific">Halothermothrix orenii (strain H 168 / OCM 544 / DSM 9562)</name>
    <dbReference type="NCBI Taxonomy" id="373903"/>
    <lineage>
        <taxon>Bacteria</taxon>
        <taxon>Bacillati</taxon>
        <taxon>Bacillota</taxon>
        <taxon>Clostridia</taxon>
        <taxon>Halanaerobiales</taxon>
        <taxon>Halothermotrichaceae</taxon>
        <taxon>Halothermothrix</taxon>
    </lineage>
</organism>
<protein>
    <recommendedName>
        <fullName evidence="11">Zinc metalloprotease</fullName>
        <ecNumber evidence="11">3.4.24.-</ecNumber>
    </recommendedName>
</protein>
<keyword evidence="9 11" id="KW-0482">Metalloprotease</keyword>
<sequence length="357" mass="40234">MLTTIISFIIVLGILIFIHEFGHYITAKKAGIRVEEFALGYGPRLFSRQKGETVYSIRALPLGGFCKMTGEFPEDEEMTEEERKIYLDAKEKGECFFQKSPIKRFAVIFMGPFMNFMLAVLLFILMFSIYGIPVDSSSTTIIGTIVPEKPAAEAGLEPGDKIIEINGTRVENWDEMASIIHRSPGKKLEIKYIRNNEIREVTLIPDFNENTETGVIGIYPELIMKKVSFTKSIKMGFYQTWYVFSNTIMAFVKIITRETSAELAGPIMIANMVGQAAKVGLLNLLNLMAVISINLGILNLLPFPALDGGRIVFILVEVVRGKPVDPEKEGFVHLIGFVLLMVLMVFVIYKDIMRTWF</sequence>
<evidence type="ECO:0000256" key="2">
    <source>
        <dbReference type="ARBA" id="ARBA00004141"/>
    </source>
</evidence>
<feature type="domain" description="PDZ" evidence="12">
    <location>
        <begin position="130"/>
        <end position="172"/>
    </location>
</feature>
<reference evidence="13 14" key="1">
    <citation type="journal article" date="2009" name="PLoS ONE">
        <title>Genome analysis of the anaerobic thermohalophilic bacterium Halothermothrix orenii.</title>
        <authorList>
            <person name="Mavromatis K."/>
            <person name="Ivanova N."/>
            <person name="Anderson I."/>
            <person name="Lykidis A."/>
            <person name="Hooper S.D."/>
            <person name="Sun H."/>
            <person name="Kunin V."/>
            <person name="Lapidus A."/>
            <person name="Hugenholtz P."/>
            <person name="Patel B."/>
            <person name="Kyrpides N.C."/>
        </authorList>
    </citation>
    <scope>NUCLEOTIDE SEQUENCE [LARGE SCALE GENOMIC DNA]</scope>
    <source>
        <strain evidence="14">H 168 / OCM 544 / DSM 9562</strain>
    </source>
</reference>
<dbReference type="PANTHER" id="PTHR42837:SF2">
    <property type="entry name" value="MEMBRANE METALLOPROTEASE ARASP2, CHLOROPLASTIC-RELATED"/>
    <property type="match status" value="1"/>
</dbReference>
<dbReference type="Pfam" id="PF02163">
    <property type="entry name" value="Peptidase_M50"/>
    <property type="match status" value="1"/>
</dbReference>
<keyword evidence="8 11" id="KW-1133">Transmembrane helix</keyword>
<comment type="cofactor">
    <cofactor evidence="1 11">
        <name>Zn(2+)</name>
        <dbReference type="ChEBI" id="CHEBI:29105"/>
    </cofactor>
</comment>
<dbReference type="InterPro" id="IPR004387">
    <property type="entry name" value="Pept_M50_Zn"/>
</dbReference>
<dbReference type="GO" id="GO:0016020">
    <property type="term" value="C:membrane"/>
    <property type="evidence" value="ECO:0007669"/>
    <property type="project" value="UniProtKB-SubCell"/>
</dbReference>
<evidence type="ECO:0000313" key="14">
    <source>
        <dbReference type="Proteomes" id="UP000000719"/>
    </source>
</evidence>
<keyword evidence="7 11" id="KW-0862">Zinc</keyword>
<evidence type="ECO:0000256" key="9">
    <source>
        <dbReference type="ARBA" id="ARBA00023049"/>
    </source>
</evidence>
<dbReference type="Gene3D" id="2.30.42.10">
    <property type="match status" value="1"/>
</dbReference>
<feature type="transmembrane region" description="Helical" evidence="11">
    <location>
        <begin position="276"/>
        <end position="297"/>
    </location>
</feature>
<dbReference type="RefSeq" id="WP_012635719.1">
    <property type="nucleotide sequence ID" value="NC_011899.1"/>
</dbReference>
<keyword evidence="11" id="KW-0479">Metal-binding</keyword>
<gene>
    <name evidence="13" type="ordered locus">Hore_07740</name>
</gene>
<evidence type="ECO:0000256" key="7">
    <source>
        <dbReference type="ARBA" id="ARBA00022833"/>
    </source>
</evidence>
<evidence type="ECO:0000256" key="3">
    <source>
        <dbReference type="ARBA" id="ARBA00007931"/>
    </source>
</evidence>
<dbReference type="CDD" id="cd23081">
    <property type="entry name" value="cpPDZ_EcRseP-like"/>
    <property type="match status" value="1"/>
</dbReference>
<comment type="subcellular location">
    <subcellularLocation>
        <location evidence="2">Membrane</location>
        <topology evidence="2">Multi-pass membrane protein</topology>
    </subcellularLocation>
</comment>
<feature type="transmembrane region" description="Helical" evidence="11">
    <location>
        <begin position="105"/>
        <end position="130"/>
    </location>
</feature>
<dbReference type="GO" id="GO:0046872">
    <property type="term" value="F:metal ion binding"/>
    <property type="evidence" value="ECO:0007669"/>
    <property type="project" value="UniProtKB-KW"/>
</dbReference>
<proteinExistence type="inferred from homology"/>
<feature type="transmembrane region" description="Helical" evidence="11">
    <location>
        <begin position="330"/>
        <end position="349"/>
    </location>
</feature>
<keyword evidence="14" id="KW-1185">Reference proteome</keyword>
<evidence type="ECO:0000259" key="12">
    <source>
        <dbReference type="PROSITE" id="PS50106"/>
    </source>
</evidence>
<dbReference type="Proteomes" id="UP000000719">
    <property type="component" value="Chromosome"/>
</dbReference>
<evidence type="ECO:0000256" key="6">
    <source>
        <dbReference type="ARBA" id="ARBA00022801"/>
    </source>
</evidence>
<evidence type="ECO:0000256" key="10">
    <source>
        <dbReference type="ARBA" id="ARBA00023136"/>
    </source>
</evidence>
<dbReference type="InterPro" id="IPR008915">
    <property type="entry name" value="Peptidase_M50"/>
</dbReference>
<evidence type="ECO:0000256" key="5">
    <source>
        <dbReference type="ARBA" id="ARBA00022692"/>
    </source>
</evidence>
<dbReference type="Pfam" id="PF17820">
    <property type="entry name" value="PDZ_6"/>
    <property type="match status" value="1"/>
</dbReference>
<keyword evidence="4 13" id="KW-0645">Protease</keyword>
<evidence type="ECO:0000256" key="11">
    <source>
        <dbReference type="RuleBase" id="RU362031"/>
    </source>
</evidence>
<dbReference type="OrthoDB" id="9782003at2"/>
<accession>B8CW62</accession>
<comment type="similarity">
    <text evidence="3 11">Belongs to the peptidase M50B family.</text>
</comment>
<dbReference type="KEGG" id="hor:Hore_07740"/>
<dbReference type="NCBIfam" id="TIGR00054">
    <property type="entry name" value="RIP metalloprotease RseP"/>
    <property type="match status" value="1"/>
</dbReference>
<dbReference type="InterPro" id="IPR041489">
    <property type="entry name" value="PDZ_6"/>
</dbReference>
<dbReference type="PROSITE" id="PS50106">
    <property type="entry name" value="PDZ"/>
    <property type="match status" value="1"/>
</dbReference>
<dbReference type="HOGENOM" id="CLU_025778_1_3_9"/>
<keyword evidence="5 11" id="KW-0812">Transmembrane</keyword>
<evidence type="ECO:0000256" key="4">
    <source>
        <dbReference type="ARBA" id="ARBA00022670"/>
    </source>
</evidence>
<dbReference type="EMBL" id="CP001098">
    <property type="protein sequence ID" value="ACL69531.1"/>
    <property type="molecule type" value="Genomic_DNA"/>
</dbReference>
<dbReference type="InterPro" id="IPR036034">
    <property type="entry name" value="PDZ_sf"/>
</dbReference>
<evidence type="ECO:0000256" key="1">
    <source>
        <dbReference type="ARBA" id="ARBA00001947"/>
    </source>
</evidence>
<dbReference type="STRING" id="373903.Hore_07740"/>
<dbReference type="CDD" id="cd06163">
    <property type="entry name" value="S2P-M50_PDZ_RseP-like"/>
    <property type="match status" value="1"/>
</dbReference>
<feature type="transmembrane region" description="Helical" evidence="11">
    <location>
        <begin position="6"/>
        <end position="25"/>
    </location>
</feature>
<dbReference type="SUPFAM" id="SSF50156">
    <property type="entry name" value="PDZ domain-like"/>
    <property type="match status" value="1"/>
</dbReference>
<name>B8CW62_HALOH</name>
<dbReference type="AlphaFoldDB" id="B8CW62"/>
<dbReference type="GO" id="GO:0006508">
    <property type="term" value="P:proteolysis"/>
    <property type="evidence" value="ECO:0007669"/>
    <property type="project" value="UniProtKB-KW"/>
</dbReference>
<evidence type="ECO:0000256" key="8">
    <source>
        <dbReference type="ARBA" id="ARBA00022989"/>
    </source>
</evidence>
<dbReference type="InterPro" id="IPR001478">
    <property type="entry name" value="PDZ"/>
</dbReference>
<dbReference type="SMART" id="SM00228">
    <property type="entry name" value="PDZ"/>
    <property type="match status" value="1"/>
</dbReference>
<evidence type="ECO:0000313" key="13">
    <source>
        <dbReference type="EMBL" id="ACL69531.1"/>
    </source>
</evidence>
<dbReference type="EC" id="3.4.24.-" evidence="11"/>